<evidence type="ECO:0000256" key="18">
    <source>
        <dbReference type="SAM" id="SignalP"/>
    </source>
</evidence>
<feature type="site" description="Involved in auto-cleavage" evidence="15">
    <location>
        <position position="269"/>
    </location>
</feature>
<feature type="site" description="Involved in cholesterol transfer" evidence="15">
    <location>
        <position position="246"/>
    </location>
</feature>
<evidence type="ECO:0000256" key="17">
    <source>
        <dbReference type="RuleBase" id="RU280812"/>
    </source>
</evidence>
<keyword evidence="11 17" id="KW-0472">Membrane</keyword>
<dbReference type="GO" id="GO:0005886">
    <property type="term" value="C:plasma membrane"/>
    <property type="evidence" value="ECO:0007669"/>
    <property type="project" value="UniProtKB-SubCell"/>
</dbReference>
<feature type="site" description="Cleavage; by autolysis" evidence="15">
    <location>
        <begin position="200"/>
        <end position="201"/>
    </location>
</feature>
<evidence type="ECO:0000256" key="7">
    <source>
        <dbReference type="ARBA" id="ARBA00022729"/>
    </source>
</evidence>
<evidence type="ECO:0000256" key="4">
    <source>
        <dbReference type="ARBA" id="ARBA00022670"/>
    </source>
</evidence>
<dbReference type="Gene3D" id="3.30.1380.10">
    <property type="match status" value="1"/>
</dbReference>
<organism evidence="21">
    <name type="scientific">Xipholeptos notoides</name>
    <dbReference type="NCBI Taxonomy" id="66914"/>
    <lineage>
        <taxon>Eukaryota</taxon>
        <taxon>Metazoa</taxon>
        <taxon>Spiralia</taxon>
        <taxon>Lophotrochozoa</taxon>
        <taxon>Mollusca</taxon>
        <taxon>Cephalopoda</taxon>
        <taxon>Coleoidea</taxon>
        <taxon>Decapodiformes</taxon>
        <taxon>Decapodiformes incertae sedis</taxon>
        <taxon>Idiosepiidae</taxon>
        <taxon>Xipholeptos</taxon>
    </lineage>
</organism>
<evidence type="ECO:0000256" key="12">
    <source>
        <dbReference type="ARBA" id="ARBA00023139"/>
    </source>
</evidence>
<dbReference type="InterPro" id="IPR009045">
    <property type="entry name" value="Zn_M74/Hedgehog-like"/>
</dbReference>
<dbReference type="AlphaFoldDB" id="A0A1J0M5M9"/>
<dbReference type="GO" id="GO:0005789">
    <property type="term" value="C:endoplasmic reticulum membrane"/>
    <property type="evidence" value="ECO:0007669"/>
    <property type="project" value="UniProtKB-SubCell"/>
</dbReference>
<protein>
    <recommendedName>
        <fullName evidence="17">Hedgehog protein</fullName>
    </recommendedName>
</protein>
<dbReference type="InterPro" id="IPR006141">
    <property type="entry name" value="Intein_N"/>
</dbReference>
<dbReference type="GO" id="GO:0000139">
    <property type="term" value="C:Golgi membrane"/>
    <property type="evidence" value="ECO:0007669"/>
    <property type="project" value="UniProtKB-SubCell"/>
</dbReference>
<keyword evidence="12" id="KW-0564">Palmitate</keyword>
<feature type="binding site" evidence="16">
    <location>
        <position position="93"/>
    </location>
    <ligand>
        <name>Ca(2+)</name>
        <dbReference type="ChEBI" id="CHEBI:29108"/>
        <label>2</label>
    </ligand>
</feature>
<feature type="binding site" evidence="16">
    <location>
        <position position="150"/>
    </location>
    <ligand>
        <name>Zn(2+)</name>
        <dbReference type="ChEBI" id="CHEBI:29105"/>
    </ligand>
</feature>
<dbReference type="InterPro" id="IPR001657">
    <property type="entry name" value="Hedgehog"/>
</dbReference>
<dbReference type="CDD" id="cd00081">
    <property type="entry name" value="Hint"/>
    <property type="match status" value="1"/>
</dbReference>
<evidence type="ECO:0000256" key="3">
    <source>
        <dbReference type="ARBA" id="ARBA00022475"/>
    </source>
</evidence>
<dbReference type="GO" id="GO:0007224">
    <property type="term" value="P:smoothened signaling pathway"/>
    <property type="evidence" value="ECO:0007669"/>
    <property type="project" value="TreeGrafter"/>
</dbReference>
<comment type="function">
    <molecule>Protein hedgehog N-product</molecule>
    <text evidence="17">The dually lipidated hedgehog protein N-product is a morphogen which is essential for a variety of patterning events during development.</text>
</comment>
<feature type="site" description="Essential for auto-cleavage" evidence="15">
    <location>
        <position position="272"/>
    </location>
</feature>
<comment type="similarity">
    <text evidence="1 17">Belongs to the hedgehog family.</text>
</comment>
<dbReference type="SMART" id="SM00305">
    <property type="entry name" value="HintC"/>
    <property type="match status" value="1"/>
</dbReference>
<dbReference type="PANTHER" id="PTHR11889:SF31">
    <property type="entry name" value="PROTEIN HEDGEHOG"/>
    <property type="match status" value="1"/>
</dbReference>
<feature type="binding site" evidence="16">
    <location>
        <position position="132"/>
    </location>
    <ligand>
        <name>Ca(2+)</name>
        <dbReference type="ChEBI" id="CHEBI:29108"/>
        <label>2</label>
    </ligand>
</feature>
<evidence type="ECO:0000256" key="11">
    <source>
        <dbReference type="ARBA" id="ARBA00023136"/>
    </source>
</evidence>
<keyword evidence="2 17" id="KW-0217">Developmental protein</keyword>
<evidence type="ECO:0000256" key="5">
    <source>
        <dbReference type="ARBA" id="ARBA00022679"/>
    </source>
</evidence>
<dbReference type="InterPro" id="IPR050387">
    <property type="entry name" value="Hedgehog_Signaling"/>
</dbReference>
<dbReference type="Pfam" id="PF01085">
    <property type="entry name" value="HH_signal"/>
    <property type="match status" value="1"/>
</dbReference>
<dbReference type="GO" id="GO:0010468">
    <property type="term" value="P:regulation of gene expression"/>
    <property type="evidence" value="ECO:0007669"/>
    <property type="project" value="TreeGrafter"/>
</dbReference>
<evidence type="ECO:0000259" key="20">
    <source>
        <dbReference type="SMART" id="SM00306"/>
    </source>
</evidence>
<feature type="binding site" evidence="16">
    <location>
        <position position="93"/>
    </location>
    <ligand>
        <name>Ca(2+)</name>
        <dbReference type="ChEBI" id="CHEBI:29108"/>
        <label>1</label>
    </ligand>
</feature>
<dbReference type="EMBL" id="KX365120">
    <property type="protein sequence ID" value="APD15683.1"/>
    <property type="molecule type" value="mRNA"/>
</dbReference>
<dbReference type="InterPro" id="IPR003587">
    <property type="entry name" value="Hint_dom_N"/>
</dbReference>
<feature type="binding site" evidence="16">
    <location>
        <position position="98"/>
    </location>
    <ligand>
        <name>Ca(2+)</name>
        <dbReference type="ChEBI" id="CHEBI:29108"/>
        <label>1</label>
    </ligand>
</feature>
<dbReference type="GO" id="GO:0016740">
    <property type="term" value="F:transferase activity"/>
    <property type="evidence" value="ECO:0007669"/>
    <property type="project" value="UniProtKB-KW"/>
</dbReference>
<comment type="catalytic activity">
    <reaction evidence="14">
        <text>glycyl-L-cysteinyl-[protein] + cholesterol + H(+) = [protein]-C-terminal glycyl cholesterol ester + N-terminal L-cysteinyl-[protein]</text>
        <dbReference type="Rhea" id="RHEA:59504"/>
        <dbReference type="Rhea" id="RHEA-COMP:12707"/>
        <dbReference type="Rhea" id="RHEA-COMP:15369"/>
        <dbReference type="Rhea" id="RHEA-COMP:15374"/>
        <dbReference type="ChEBI" id="CHEBI:15378"/>
        <dbReference type="ChEBI" id="CHEBI:16113"/>
        <dbReference type="ChEBI" id="CHEBI:65250"/>
        <dbReference type="ChEBI" id="CHEBI:143135"/>
        <dbReference type="ChEBI" id="CHEBI:143140"/>
    </reaction>
    <physiologicalReaction direction="left-to-right" evidence="14">
        <dbReference type="Rhea" id="RHEA:59505"/>
    </physiologicalReaction>
</comment>
<dbReference type="Gene3D" id="2.170.16.10">
    <property type="entry name" value="Hedgehog/Intein (Hint) domain"/>
    <property type="match status" value="1"/>
</dbReference>
<dbReference type="GO" id="GO:0005113">
    <property type="term" value="F:patched binding"/>
    <property type="evidence" value="ECO:0007669"/>
    <property type="project" value="TreeGrafter"/>
</dbReference>
<evidence type="ECO:0000313" key="21">
    <source>
        <dbReference type="EMBL" id="APD15683.1"/>
    </source>
</evidence>
<proteinExistence type="evidence at transcript level"/>
<dbReference type="FunFam" id="3.30.1380.10:FF:000001">
    <property type="entry name" value="Indian hedgehog"/>
    <property type="match status" value="1"/>
</dbReference>
<keyword evidence="6 16" id="KW-0479">Metal-binding</keyword>
<dbReference type="GO" id="GO:0048731">
    <property type="term" value="P:system development"/>
    <property type="evidence" value="ECO:0007669"/>
    <property type="project" value="UniProtKB-ARBA"/>
</dbReference>
<evidence type="ECO:0000256" key="2">
    <source>
        <dbReference type="ARBA" id="ARBA00022473"/>
    </source>
</evidence>
<reference evidence="21" key="2">
    <citation type="submission" date="2016-06" db="EMBL/GenBank/DDBJ databases">
        <authorList>
            <person name="Kjaerup R.B."/>
            <person name="Dalgaard T.S."/>
            <person name="Juul-Madsen H.R."/>
        </authorList>
    </citation>
    <scope>NUCLEOTIDE SEQUENCE</scope>
</reference>
<evidence type="ECO:0000256" key="14">
    <source>
        <dbReference type="ARBA" id="ARBA00048589"/>
    </source>
</evidence>
<feature type="binding site" evidence="16">
    <location>
        <position position="143"/>
    </location>
    <ligand>
        <name>Zn(2+)</name>
        <dbReference type="ChEBI" id="CHEBI:29105"/>
    </ligand>
</feature>
<dbReference type="InterPro" id="IPR036844">
    <property type="entry name" value="Hint_dom_sf"/>
</dbReference>
<gene>
    <name evidence="21" type="primary">Hh</name>
</gene>
<dbReference type="FunFam" id="2.170.16.10:FF:000001">
    <property type="entry name" value="Indian hedgehog"/>
    <property type="match status" value="1"/>
</dbReference>
<evidence type="ECO:0000256" key="9">
    <source>
        <dbReference type="ARBA" id="ARBA00022813"/>
    </source>
</evidence>
<dbReference type="GO" id="GO:0005509">
    <property type="term" value="F:calcium ion binding"/>
    <property type="evidence" value="ECO:0007669"/>
    <property type="project" value="TreeGrafter"/>
</dbReference>
<feature type="signal peptide" evidence="18">
    <location>
        <begin position="1"/>
        <end position="26"/>
    </location>
</feature>
<evidence type="ECO:0000256" key="8">
    <source>
        <dbReference type="ARBA" id="ARBA00022801"/>
    </source>
</evidence>
<feature type="domain" description="Hint" evidence="20">
    <location>
        <begin position="199"/>
        <end position="311"/>
    </location>
</feature>
<dbReference type="PROSITE" id="PS50817">
    <property type="entry name" value="INTEIN_N_TER"/>
    <property type="match status" value="1"/>
</dbReference>
<dbReference type="PANTHER" id="PTHR11889">
    <property type="entry name" value="HEDGEHOG"/>
    <property type="match status" value="1"/>
</dbReference>
<comment type="subcellular location">
    <molecule>Sonic hedgehog protein</molecule>
    <subcellularLocation>
        <location evidence="17">Endoplasmic reticulum membrane</location>
    </subcellularLocation>
    <subcellularLocation>
        <location evidence="17">Golgi apparatus membrane</location>
    </subcellularLocation>
</comment>
<dbReference type="InterPro" id="IPR003586">
    <property type="entry name" value="Hint_dom_C"/>
</dbReference>
<keyword evidence="7 17" id="KW-0732">Signal</keyword>
<dbReference type="SUPFAM" id="SSF51294">
    <property type="entry name" value="Hedgehog/intein (Hint) domain"/>
    <property type="match status" value="1"/>
</dbReference>
<dbReference type="InterPro" id="IPR000320">
    <property type="entry name" value="Hedgehog_signalling_dom"/>
</dbReference>
<keyword evidence="3 17" id="KW-1003">Cell membrane</keyword>
<dbReference type="GO" id="GO:0001708">
    <property type="term" value="P:cell fate specification"/>
    <property type="evidence" value="ECO:0007669"/>
    <property type="project" value="TreeGrafter"/>
</dbReference>
<feature type="chain" id="PRO_5013357452" description="Hedgehog protein" evidence="18">
    <location>
        <begin position="27"/>
        <end position="420"/>
    </location>
</feature>
<keyword evidence="10 16" id="KW-0106">Calcium</keyword>
<dbReference type="PIRSF" id="PIRSF009400">
    <property type="entry name" value="Peptidase_C46"/>
    <property type="match status" value="1"/>
</dbReference>
<feature type="binding site" evidence="16">
    <location>
        <position position="129"/>
    </location>
    <ligand>
        <name>Ca(2+)</name>
        <dbReference type="ChEBI" id="CHEBI:29108"/>
        <label>1</label>
    </ligand>
</feature>
<dbReference type="InterPro" id="IPR001767">
    <property type="entry name" value="Hedgehog_Hint"/>
</dbReference>
<keyword evidence="13" id="KW-0449">Lipoprotein</keyword>
<evidence type="ECO:0000256" key="1">
    <source>
        <dbReference type="ARBA" id="ARBA00010649"/>
    </source>
</evidence>
<dbReference type="SMART" id="SM00306">
    <property type="entry name" value="HintN"/>
    <property type="match status" value="1"/>
</dbReference>
<dbReference type="GO" id="GO:0016539">
    <property type="term" value="P:intein-mediated protein splicing"/>
    <property type="evidence" value="ECO:0007669"/>
    <property type="project" value="InterPro"/>
</dbReference>
<feature type="binding site" evidence="16">
    <location>
        <position position="92"/>
    </location>
    <ligand>
        <name>Ca(2+)</name>
        <dbReference type="ChEBI" id="CHEBI:29108"/>
        <label>1</label>
    </ligand>
</feature>
<evidence type="ECO:0000256" key="13">
    <source>
        <dbReference type="ARBA" id="ARBA00023288"/>
    </source>
</evidence>
<sequence length="420" mass="47046">MTPKSVRFSLNKLFLLYLLVTNETIACGPGRGPGKRRGTRKRTPLVFKQHIPNVSENTVGASGNYEGKITKLDPRFKDMVKNMNPNIIFRDEEDNNEDRMMSKRCKDKLNTLAIAVMNEWPGVKLRVTEAWDTEGHHAPTSLHYEGRAVDITTSDRERSRYGMLARLAVEAGFDWVYYESRSHIHCSVRSDSVAASNYGGCFPMSGQVTAKGKGTLELSKLKIGDEVLALNNKGKLEYSEVIAFLDIKDDTSGHFYSLETENGYKVHLTGKHLIYTSDTNRTSFVVGSVNSQFEAIYADHTQIGDFLLTVDGKSNVRTSAIRSVKLETKQGMVAPLTKAGTIVVDGIVVSCYAFINNDQIAHASFSFLRGLHDIYSYLPFVSWSKTSMASYSIDGIHWYAKLLFNVAPYFMGRDSLYMND</sequence>
<evidence type="ECO:0000256" key="15">
    <source>
        <dbReference type="PIRSR" id="PIRSR009400-1"/>
    </source>
</evidence>
<keyword evidence="4 17" id="KW-0645">Protease</keyword>
<feature type="domain" description="Hint" evidence="19">
    <location>
        <begin position="313"/>
        <end position="357"/>
    </location>
</feature>
<keyword evidence="17" id="KW-0333">Golgi apparatus</keyword>
<dbReference type="GO" id="GO:0016540">
    <property type="term" value="P:protein autoprocessing"/>
    <property type="evidence" value="ECO:0007669"/>
    <property type="project" value="InterPro"/>
</dbReference>
<feature type="binding site" evidence="16">
    <location>
        <position position="185"/>
    </location>
    <ligand>
        <name>Zn(2+)</name>
        <dbReference type="ChEBI" id="CHEBI:29105"/>
    </ligand>
</feature>
<feature type="binding site" evidence="16">
    <location>
        <position position="128"/>
    </location>
    <ligand>
        <name>Ca(2+)</name>
        <dbReference type="ChEBI" id="CHEBI:29108"/>
        <label>1</label>
    </ligand>
</feature>
<keyword evidence="16" id="KW-0862">Zinc</keyword>
<keyword evidence="8 17" id="KW-0378">Hydrolase</keyword>
<evidence type="ECO:0000259" key="19">
    <source>
        <dbReference type="SMART" id="SM00305"/>
    </source>
</evidence>
<evidence type="ECO:0000256" key="10">
    <source>
        <dbReference type="ARBA" id="ARBA00022837"/>
    </source>
</evidence>
<dbReference type="GO" id="GO:0005615">
    <property type="term" value="C:extracellular space"/>
    <property type="evidence" value="ECO:0007669"/>
    <property type="project" value="TreeGrafter"/>
</dbReference>
<dbReference type="Pfam" id="PF01079">
    <property type="entry name" value="Hint"/>
    <property type="match status" value="1"/>
</dbReference>
<dbReference type="PRINTS" id="PR00632">
    <property type="entry name" value="SONICHHOG"/>
</dbReference>
<name>A0A1J0M5M9_9MOLL</name>
<feature type="binding site" evidence="16">
    <location>
        <position position="129"/>
    </location>
    <ligand>
        <name>Ca(2+)</name>
        <dbReference type="ChEBI" id="CHEBI:29108"/>
        <label>2</label>
    </ligand>
</feature>
<comment type="subcellular location">
    <molecule>Protein hedgehog N-product</molecule>
    <subcellularLocation>
        <location evidence="17">Cell membrane</location>
        <topology evidence="17">Lipid-anchor</topology>
    </subcellularLocation>
</comment>
<dbReference type="GO" id="GO:0007267">
    <property type="term" value="P:cell-cell signaling"/>
    <property type="evidence" value="ECO:0007669"/>
    <property type="project" value="InterPro"/>
</dbReference>
<comment type="function">
    <molecule>Protein hedgehog</molecule>
    <text evidence="17">The C-terminal part of the hedgehog protein precursor displays an autoproteolysis activity that results in the cleavage of the full-length protein into two parts (N-product and C-product). In addition, the C-terminal part displays a cholesterol transferase activity that results by the covalent attachment of a cholesterol moiety to the C-terminal of the newly generated N-product.</text>
</comment>
<evidence type="ECO:0000256" key="6">
    <source>
        <dbReference type="ARBA" id="ARBA00022723"/>
    </source>
</evidence>
<reference evidence="21" key="1">
    <citation type="journal article" date="2016" name="BMC Genomics">
        <title>Comparative transcriptomics enlarges the toolkit of known developmental genes in mollusks.</title>
        <authorList>
            <person name="De Oliveira A.L."/>
            <person name="Wollesen T."/>
            <person name="Kristof A."/>
            <person name="Scherholz M."/>
            <person name="Redl E."/>
            <person name="Todt C."/>
            <person name="Bleidorn C."/>
            <person name="Wanninger A."/>
        </authorList>
    </citation>
    <scope>NUCLEOTIDE SEQUENCE</scope>
</reference>
<accession>A0A1J0M5M9</accession>
<keyword evidence="9 17" id="KW-0068">Autocatalytic cleavage</keyword>
<dbReference type="SUPFAM" id="SSF55166">
    <property type="entry name" value="Hedgehog/DD-peptidase"/>
    <property type="match status" value="1"/>
</dbReference>
<evidence type="ECO:0000256" key="16">
    <source>
        <dbReference type="PIRSR" id="PIRSR009400-2"/>
    </source>
</evidence>
<keyword evidence="17" id="KW-0256">Endoplasmic reticulum</keyword>
<dbReference type="GO" id="GO:0008233">
    <property type="term" value="F:peptidase activity"/>
    <property type="evidence" value="ECO:0007669"/>
    <property type="project" value="UniProtKB-UniRule"/>
</dbReference>
<keyword evidence="5" id="KW-0808">Transferase</keyword>